<feature type="transmembrane region" description="Helical" evidence="1">
    <location>
        <begin position="143"/>
        <end position="164"/>
    </location>
</feature>
<dbReference type="EMBL" id="JANUHC010000016">
    <property type="protein sequence ID" value="MCS0633657.1"/>
    <property type="molecule type" value="Genomic_DNA"/>
</dbReference>
<feature type="domain" description="DUF418" evidence="2">
    <location>
        <begin position="230"/>
        <end position="391"/>
    </location>
</feature>
<dbReference type="InterPro" id="IPR052529">
    <property type="entry name" value="Bact_Transport_Assoc"/>
</dbReference>
<organism evidence="3 4">
    <name type="scientific">Telluria mixta</name>
    <dbReference type="NCBI Taxonomy" id="34071"/>
    <lineage>
        <taxon>Bacteria</taxon>
        <taxon>Pseudomonadati</taxon>
        <taxon>Pseudomonadota</taxon>
        <taxon>Betaproteobacteria</taxon>
        <taxon>Burkholderiales</taxon>
        <taxon>Oxalobacteraceae</taxon>
        <taxon>Telluria group</taxon>
        <taxon>Telluria</taxon>
    </lineage>
</organism>
<keyword evidence="1" id="KW-0472">Membrane</keyword>
<sequence>MTPSPDMPRTDSRLDLVDALRGFAIVSIMLLHNIEHFDLYFSPPGEPAWLKALGQHIWDAMFAVFGGKSYAIFALLFGLTFHLQDDARARRGEDFRPRFAWRMLLLLGFGLVNSAFYEGDILAMYAVLGLVLIPVARLGTWTVFLLACFLSLQPVAWLDAFAALGSAPGKLPDPASWAYFGRAEEYLKHGSLLDVWIGNLTNGKQAVLLWSWEMGRLLQIPALFMFGMLAGRLGMFAMTDRNRSIWRRVFFGALLLLGPLIFIHGHLAAWIPAEALRRPLDAIAKPLLNLDIMLLLVTGFALLYRRPAGARALGSLRWLGRMSLTSYMMQSIVGTTLYHGFGFGLYAVTGTVAALSIGIVLAVLQGCFSAWWLRNHKQGPLEALWHRLTWIGAASSHSAQPATRVNNPS</sequence>
<feature type="transmembrane region" description="Helical" evidence="1">
    <location>
        <begin position="352"/>
        <end position="373"/>
    </location>
</feature>
<keyword evidence="4" id="KW-1185">Reference proteome</keyword>
<name>A0ABT2C8G4_9BURK</name>
<dbReference type="PANTHER" id="PTHR30590">
    <property type="entry name" value="INNER MEMBRANE PROTEIN"/>
    <property type="match status" value="1"/>
</dbReference>
<feature type="transmembrane region" description="Helical" evidence="1">
    <location>
        <begin position="122"/>
        <end position="138"/>
    </location>
</feature>
<feature type="transmembrane region" description="Helical" evidence="1">
    <location>
        <begin position="249"/>
        <end position="271"/>
    </location>
</feature>
<proteinExistence type="predicted"/>
<feature type="transmembrane region" description="Helical" evidence="1">
    <location>
        <begin position="57"/>
        <end position="79"/>
    </location>
</feature>
<dbReference type="PANTHER" id="PTHR30590:SF2">
    <property type="entry name" value="INNER MEMBRANE PROTEIN"/>
    <property type="match status" value="1"/>
</dbReference>
<dbReference type="Pfam" id="PF04235">
    <property type="entry name" value="DUF418"/>
    <property type="match status" value="1"/>
</dbReference>
<gene>
    <name evidence="3" type="ORF">NX786_30395</name>
</gene>
<protein>
    <submittedName>
        <fullName evidence="3">DUF418 domain-containing protein</fullName>
    </submittedName>
</protein>
<accession>A0ABT2C8G4</accession>
<evidence type="ECO:0000259" key="2">
    <source>
        <dbReference type="Pfam" id="PF04235"/>
    </source>
</evidence>
<comment type="caution">
    <text evidence="3">The sequence shown here is derived from an EMBL/GenBank/DDBJ whole genome shotgun (WGS) entry which is preliminary data.</text>
</comment>
<feature type="transmembrane region" description="Helical" evidence="1">
    <location>
        <begin position="217"/>
        <end position="237"/>
    </location>
</feature>
<evidence type="ECO:0000313" key="3">
    <source>
        <dbReference type="EMBL" id="MCS0633657.1"/>
    </source>
</evidence>
<reference evidence="3" key="1">
    <citation type="submission" date="2022-08" db="EMBL/GenBank/DDBJ databases">
        <title>Reclassification of Massilia species as members of the genera Telluria, Duganella, Pseudoduganella, Mokoshia gen. nov. and Zemynaea gen. nov. using orthogonal and non-orthogonal genome-based approaches.</title>
        <authorList>
            <person name="Bowman J.P."/>
        </authorList>
    </citation>
    <scope>NUCLEOTIDE SEQUENCE</scope>
    <source>
        <strain evidence="3">LMG 11547</strain>
    </source>
</reference>
<feature type="transmembrane region" description="Helical" evidence="1">
    <location>
        <begin position="99"/>
        <end position="116"/>
    </location>
</feature>
<dbReference type="Proteomes" id="UP001165263">
    <property type="component" value="Unassembled WGS sequence"/>
</dbReference>
<keyword evidence="1" id="KW-0812">Transmembrane</keyword>
<feature type="transmembrane region" description="Helical" evidence="1">
    <location>
        <begin position="324"/>
        <end position="346"/>
    </location>
</feature>
<dbReference type="InterPro" id="IPR007349">
    <property type="entry name" value="DUF418"/>
</dbReference>
<evidence type="ECO:0000256" key="1">
    <source>
        <dbReference type="SAM" id="Phobius"/>
    </source>
</evidence>
<keyword evidence="1" id="KW-1133">Transmembrane helix</keyword>
<feature type="transmembrane region" description="Helical" evidence="1">
    <location>
        <begin position="283"/>
        <end position="304"/>
    </location>
</feature>
<dbReference type="RefSeq" id="WP_259452615.1">
    <property type="nucleotide sequence ID" value="NZ_CP119520.1"/>
</dbReference>
<evidence type="ECO:0000313" key="4">
    <source>
        <dbReference type="Proteomes" id="UP001165263"/>
    </source>
</evidence>